<dbReference type="OrthoDB" id="8678477at2"/>
<dbReference type="Gene3D" id="3.40.190.10">
    <property type="entry name" value="Periplasmic binding protein-like II"/>
    <property type="match status" value="1"/>
</dbReference>
<dbReference type="PANTHER" id="PTHR42928">
    <property type="entry name" value="TRICARBOXYLATE-BINDING PROTEIN"/>
    <property type="match status" value="1"/>
</dbReference>
<evidence type="ECO:0000256" key="2">
    <source>
        <dbReference type="SAM" id="SignalP"/>
    </source>
</evidence>
<dbReference type="InterPro" id="IPR005064">
    <property type="entry name" value="BUG"/>
</dbReference>
<dbReference type="RefSeq" id="WP_084281960.1">
    <property type="nucleotide sequence ID" value="NZ_FWXJ01000001.1"/>
</dbReference>
<accession>A0A1W1Y2L8</accession>
<evidence type="ECO:0000256" key="1">
    <source>
        <dbReference type="ARBA" id="ARBA00006987"/>
    </source>
</evidence>
<proteinExistence type="inferred from homology"/>
<comment type="similarity">
    <text evidence="1">Belongs to the UPF0065 (bug) family.</text>
</comment>
<feature type="signal peptide" evidence="2">
    <location>
        <begin position="1"/>
        <end position="26"/>
    </location>
</feature>
<dbReference type="Gene3D" id="3.40.190.150">
    <property type="entry name" value="Bordetella uptake gene, domain 1"/>
    <property type="match status" value="1"/>
</dbReference>
<protein>
    <submittedName>
        <fullName evidence="3">Tripartite-type tricarboxylate transporter, receptor component TctC</fullName>
    </submittedName>
</protein>
<dbReference type="EMBL" id="FWXJ01000001">
    <property type="protein sequence ID" value="SMC30374.1"/>
    <property type="molecule type" value="Genomic_DNA"/>
</dbReference>
<feature type="chain" id="PRO_5010717168" evidence="2">
    <location>
        <begin position="27"/>
        <end position="325"/>
    </location>
</feature>
<dbReference type="SUPFAM" id="SSF53850">
    <property type="entry name" value="Periplasmic binding protein-like II"/>
    <property type="match status" value="1"/>
</dbReference>
<dbReference type="AlphaFoldDB" id="A0A1W1Y2L8"/>
<keyword evidence="4" id="KW-1185">Reference proteome</keyword>
<dbReference type="PIRSF" id="PIRSF017082">
    <property type="entry name" value="YflP"/>
    <property type="match status" value="1"/>
</dbReference>
<dbReference type="Pfam" id="PF03401">
    <property type="entry name" value="TctC"/>
    <property type="match status" value="1"/>
</dbReference>
<gene>
    <name evidence="3" type="ORF">SAMN06296008_101164</name>
</gene>
<keyword evidence="3" id="KW-0675">Receptor</keyword>
<evidence type="ECO:0000313" key="3">
    <source>
        <dbReference type="EMBL" id="SMC30374.1"/>
    </source>
</evidence>
<dbReference type="InterPro" id="IPR042100">
    <property type="entry name" value="Bug_dom1"/>
</dbReference>
<name>A0A1W1Y2L8_9BURK</name>
<organism evidence="3 4">
    <name type="scientific">Polynucleobacter kasalickyi</name>
    <dbReference type="NCBI Taxonomy" id="1938817"/>
    <lineage>
        <taxon>Bacteria</taxon>
        <taxon>Pseudomonadati</taxon>
        <taxon>Pseudomonadota</taxon>
        <taxon>Betaproteobacteria</taxon>
        <taxon>Burkholderiales</taxon>
        <taxon>Burkholderiaceae</taxon>
        <taxon>Polynucleobacter</taxon>
    </lineage>
</organism>
<sequence length="325" mass="34368">MLLRSRRALLLLGLWLTALTSQFAYAQYPNRTIKIVVPYPAGGGSDTISRPLAQKLTAELGQSVIVDNKGGAGGSIAMEYVAKSAPDGYTLILGLTPQLAANVSLFDKLPYDLQKDFTPITLLADGPYLLVVNPNVPVKNVAELIALAKAKPLELNYATSGNGSGAHLAAELLANMTQIKMVHAPYKGGAQALSDVLAGHVQVLFTPPVSATQHIQSGKLRALAVTGSHRSAGLPNIPTLSEAGVPGYNSGVWYGVMAPAGTPKEIIAKLNQAFLKVLKQPDFTALLISSGIDPIGSTPEELTQFINKETLKWSKIIKAADIKVQ</sequence>
<dbReference type="Proteomes" id="UP000192708">
    <property type="component" value="Unassembled WGS sequence"/>
</dbReference>
<evidence type="ECO:0000313" key="4">
    <source>
        <dbReference type="Proteomes" id="UP000192708"/>
    </source>
</evidence>
<reference evidence="3 4" key="1">
    <citation type="submission" date="2017-04" db="EMBL/GenBank/DDBJ databases">
        <authorList>
            <person name="Afonso C.L."/>
            <person name="Miller P.J."/>
            <person name="Scott M.A."/>
            <person name="Spackman E."/>
            <person name="Goraichik I."/>
            <person name="Dimitrov K.M."/>
            <person name="Suarez D.L."/>
            <person name="Swayne D.E."/>
        </authorList>
    </citation>
    <scope>NUCLEOTIDE SEQUENCE [LARGE SCALE GENOMIC DNA]</scope>
    <source>
        <strain evidence="3 4">VK13</strain>
    </source>
</reference>
<keyword evidence="2" id="KW-0732">Signal</keyword>
<dbReference type="STRING" id="1938817.SAMN06296008_101164"/>
<dbReference type="PANTHER" id="PTHR42928:SF5">
    <property type="entry name" value="BLR1237 PROTEIN"/>
    <property type="match status" value="1"/>
</dbReference>
<dbReference type="CDD" id="cd13578">
    <property type="entry name" value="PBP2_Bug27"/>
    <property type="match status" value="1"/>
</dbReference>